<dbReference type="InterPro" id="IPR022118">
    <property type="entry name" value="Peptidase_C70_AvrRpt2"/>
</dbReference>
<dbReference type="EMBL" id="CP021106">
    <property type="protein sequence ID" value="ARO87476.1"/>
    <property type="molecule type" value="Genomic_DNA"/>
</dbReference>
<proteinExistence type="predicted"/>
<evidence type="ECO:0008006" key="3">
    <source>
        <dbReference type="Google" id="ProtNLM"/>
    </source>
</evidence>
<dbReference type="Proteomes" id="UP000012179">
    <property type="component" value="Chromosome"/>
</dbReference>
<gene>
    <name evidence="1" type="ORF">EBAPG3_006660</name>
</gene>
<dbReference type="AlphaFoldDB" id="A0A1W6SNW0"/>
<dbReference type="Pfam" id="PF12385">
    <property type="entry name" value="Peptidase_C70"/>
    <property type="match status" value="1"/>
</dbReference>
<dbReference type="OrthoDB" id="5148996at2"/>
<dbReference type="RefSeq" id="WP_004175676.1">
    <property type="nucleotide sequence ID" value="NZ_CP021106.3"/>
</dbReference>
<organism evidence="1 2">
    <name type="scientific">Nitrosospira lacus</name>
    <dbReference type="NCBI Taxonomy" id="1288494"/>
    <lineage>
        <taxon>Bacteria</taxon>
        <taxon>Pseudomonadati</taxon>
        <taxon>Pseudomonadota</taxon>
        <taxon>Betaproteobacteria</taxon>
        <taxon>Nitrosomonadales</taxon>
        <taxon>Nitrosomonadaceae</taxon>
        <taxon>Nitrosospira</taxon>
    </lineage>
</organism>
<sequence length="390" mass="43718">MNLSEYIYVTSRPYSSLLREVNISGNLFTSKQLAFNMQMQTQSNWCWAATSTSVSHFYWFWSTWSQCGVANGELGHSDCCNSPVPSACNVPWYLDKALTRTHNFVSVIGQQASFQQVRDEIDAGRPVGARIGWNGGGGHFMVIYGYSRFLGMEYFDIDDPIYGKSHLAVSDFASNYQGSGSWTHTYFTKSYFKMPIKYLIPVEPVLRRIWEARPLLKVKQDTGLMRQSSESPGTEEARAALGMAHRMYSVGLDALLERQELAPQPVGLRVYETLGDTPSAFFDVSEGEEPRLLQMSASKDHLERFARGLVEVLAAIGRDEREAELRLLRVPALNFEALWIKYEDGGKDILVPLRTVGQLVQHQSVALQDALGALREAARPLANMDDTMGA</sequence>
<protein>
    <recommendedName>
        <fullName evidence="3">Peptidase C39-like domain-containing protein</fullName>
    </recommendedName>
</protein>
<dbReference type="Gene3D" id="3.90.70.10">
    <property type="entry name" value="Cysteine proteinases"/>
    <property type="match status" value="1"/>
</dbReference>
<evidence type="ECO:0000313" key="2">
    <source>
        <dbReference type="Proteomes" id="UP000012179"/>
    </source>
</evidence>
<dbReference type="eggNOG" id="COG3271">
    <property type="taxonomic scope" value="Bacteria"/>
</dbReference>
<evidence type="ECO:0000313" key="1">
    <source>
        <dbReference type="EMBL" id="ARO87476.1"/>
    </source>
</evidence>
<name>A0A1W6SNW0_9PROT</name>
<dbReference type="KEGG" id="nlc:EBAPG3_006660"/>
<keyword evidence="2" id="KW-1185">Reference proteome</keyword>
<reference evidence="1 2" key="1">
    <citation type="journal article" date="2015" name="Int. J. Syst. Evol. Microbiol.">
        <title>Nitrosospira lacus sp. nov., a psychrotolerant, ammonia-oxidizing bacterium from sandy lake sediment.</title>
        <authorList>
            <person name="Urakawa H."/>
            <person name="Garcia J.C."/>
            <person name="Nielsen J.L."/>
            <person name="Le V.Q."/>
            <person name="Kozlowski J.A."/>
            <person name="Stein L.Y."/>
            <person name="Lim C.K."/>
            <person name="Pommerening-Roser A."/>
            <person name="Martens-Habbena W."/>
            <person name="Stahl D.A."/>
            <person name="Klotz M.G."/>
        </authorList>
    </citation>
    <scope>NUCLEOTIDE SEQUENCE [LARGE SCALE GENOMIC DNA]</scope>
    <source>
        <strain evidence="1 2">APG3</strain>
    </source>
</reference>
<accession>A0A1W6SNW0</accession>